<dbReference type="Proteomes" id="UP000746471">
    <property type="component" value="Unassembled WGS sequence"/>
</dbReference>
<keyword evidence="5 6" id="KW-0482">Metalloprotease</keyword>
<dbReference type="RefSeq" id="WP_213236271.1">
    <property type="nucleotide sequence ID" value="NZ_JAHBCL010000010.1"/>
</dbReference>
<dbReference type="Pfam" id="PF01432">
    <property type="entry name" value="Peptidase_M3"/>
    <property type="match status" value="1"/>
</dbReference>
<keyword evidence="4 6" id="KW-0862">Zinc</keyword>
<evidence type="ECO:0000256" key="6">
    <source>
        <dbReference type="RuleBase" id="RU368091"/>
    </source>
</evidence>
<dbReference type="SUPFAM" id="SSF55486">
    <property type="entry name" value="Metalloproteases ('zincins'), catalytic domain"/>
    <property type="match status" value="1"/>
</dbReference>
<dbReference type="CDD" id="cd09608">
    <property type="entry name" value="M3B_PepF"/>
    <property type="match status" value="1"/>
</dbReference>
<evidence type="ECO:0000256" key="5">
    <source>
        <dbReference type="ARBA" id="ARBA00023049"/>
    </source>
</evidence>
<dbReference type="Gene3D" id="1.10.287.830">
    <property type="entry name" value="putative peptidase helix hairpin domain like"/>
    <property type="match status" value="1"/>
</dbReference>
<evidence type="ECO:0000259" key="8">
    <source>
        <dbReference type="Pfam" id="PF08439"/>
    </source>
</evidence>
<name>A0ABS5PMJ1_9FIRM</name>
<comment type="caution">
    <text evidence="9">The sequence shown here is derived from an EMBL/GenBank/DDBJ whole genome shotgun (WGS) entry which is preliminary data.</text>
</comment>
<evidence type="ECO:0000259" key="7">
    <source>
        <dbReference type="Pfam" id="PF01432"/>
    </source>
</evidence>
<dbReference type="InterPro" id="IPR013647">
    <property type="entry name" value="OligopepF_N_dom"/>
</dbReference>
<organism evidence="9 10">
    <name type="scientific">Fusibacter paucivorans</name>
    <dbReference type="NCBI Taxonomy" id="76009"/>
    <lineage>
        <taxon>Bacteria</taxon>
        <taxon>Bacillati</taxon>
        <taxon>Bacillota</taxon>
        <taxon>Clostridia</taxon>
        <taxon>Eubacteriales</taxon>
        <taxon>Eubacteriales Family XII. Incertae Sedis</taxon>
        <taxon>Fusibacter</taxon>
    </lineage>
</organism>
<dbReference type="Gene3D" id="1.10.1370.20">
    <property type="entry name" value="Oligoendopeptidase f, C-terminal domain"/>
    <property type="match status" value="1"/>
</dbReference>
<evidence type="ECO:0000256" key="4">
    <source>
        <dbReference type="ARBA" id="ARBA00022833"/>
    </source>
</evidence>
<keyword evidence="2 6" id="KW-0479">Metal-binding</keyword>
<feature type="domain" description="Oligopeptidase F N-terminal" evidence="8">
    <location>
        <begin position="110"/>
        <end position="179"/>
    </location>
</feature>
<dbReference type="Pfam" id="PF08439">
    <property type="entry name" value="Peptidase_M3_N"/>
    <property type="match status" value="1"/>
</dbReference>
<dbReference type="Gene3D" id="1.20.140.70">
    <property type="entry name" value="Oligopeptidase f, N-terminal domain"/>
    <property type="match status" value="1"/>
</dbReference>
<comment type="cofactor">
    <cofactor evidence="6">
        <name>Zn(2+)</name>
        <dbReference type="ChEBI" id="CHEBI:29105"/>
    </cofactor>
    <text evidence="6">Binds 1 zinc ion.</text>
</comment>
<dbReference type="InterPro" id="IPR042088">
    <property type="entry name" value="OligoPept_F_C"/>
</dbReference>
<comment type="function">
    <text evidence="6">Has oligopeptidase activity and degrades a variety of small bioactive peptides.</text>
</comment>
<comment type="similarity">
    <text evidence="6">Belongs to the peptidase M3B family.</text>
</comment>
<evidence type="ECO:0000256" key="3">
    <source>
        <dbReference type="ARBA" id="ARBA00022801"/>
    </source>
</evidence>
<dbReference type="InterPro" id="IPR001567">
    <property type="entry name" value="Pept_M3A_M3B_dom"/>
</dbReference>
<dbReference type="EMBL" id="JAHBCL010000010">
    <property type="protein sequence ID" value="MBS7526410.1"/>
    <property type="molecule type" value="Genomic_DNA"/>
</dbReference>
<keyword evidence="10" id="KW-1185">Reference proteome</keyword>
<evidence type="ECO:0000313" key="10">
    <source>
        <dbReference type="Proteomes" id="UP000746471"/>
    </source>
</evidence>
<feature type="domain" description="Peptidase M3A/M3B catalytic" evidence="7">
    <location>
        <begin position="200"/>
        <end position="580"/>
    </location>
</feature>
<dbReference type="EC" id="3.4.24.-" evidence="6"/>
<dbReference type="PANTHER" id="PTHR11804">
    <property type="entry name" value="PROTEASE M3 THIMET OLIGOPEPTIDASE-RELATED"/>
    <property type="match status" value="1"/>
</dbReference>
<gene>
    <name evidence="9" type="primary">pepF</name>
    <name evidence="9" type="ORF">KHM83_06950</name>
</gene>
<evidence type="ECO:0000313" key="9">
    <source>
        <dbReference type="EMBL" id="MBS7526410.1"/>
    </source>
</evidence>
<proteinExistence type="inferred from homology"/>
<dbReference type="PANTHER" id="PTHR11804:SF84">
    <property type="entry name" value="SACCHAROLYSIN"/>
    <property type="match status" value="1"/>
</dbReference>
<accession>A0ABS5PMJ1</accession>
<keyword evidence="1 6" id="KW-0645">Protease</keyword>
<sequence>MKRAEQRMEDTWDLSDLYRDLETWEAAFAEVKVLAKNFKAYSGRLYEAPETLYEAIQAKERAERMLSNVITYARLKHDEDTKNATYQSLTSRVEALGSEYGEMTAFYAPELMAGDFVKIESFMDRYPPLAAYRFYFESLFRSKPHIRSEEIEHLLAQTEEMASGASNAYGMLLNADMTYEDAVDSEGNAHPITNGSYIPLMMNEDRELRKDAFTKYYANYEAHINTFAALLQTEVKKNIFYAKARGFKSAREAALFDNHIPVTVPDALIEAVHGKLDSFYDYMKLRKEVLGYDALHLYDIYNPIVESVDFKVTYEEAQKMTLGALKPLGEAYGEVVENAYQTRWIDVYENEGKRSGAYSWGTYDSRPYILLNHKDNLDSMFTLIHEMGHSMHSYLTHQTQPFVYGHYSIFLAEVASTTNEALLNDYLMKTIDNEGRKKYIVNHYLEQFRGTIFRQTMFAEFERDIHATVEAGGALTAEYLCSHYLELNRKYFGPDVVIDEAIQYEWARIPHFYYDFYVYQYATGFSAAIALSDRILNDGETAVNAYLDFLKSGASDSPIPILRRAGADMETEVPVQEALNRFAEVVKTFDKLVKNS</sequence>
<protein>
    <recommendedName>
        <fullName evidence="6">Oligopeptidase F</fullName>
        <ecNumber evidence="6">3.4.24.-</ecNumber>
    </recommendedName>
</protein>
<keyword evidence="3 6" id="KW-0378">Hydrolase</keyword>
<dbReference type="InterPro" id="IPR045090">
    <property type="entry name" value="Pept_M3A_M3B"/>
</dbReference>
<dbReference type="NCBIfam" id="TIGR00181">
    <property type="entry name" value="pepF"/>
    <property type="match status" value="1"/>
</dbReference>
<evidence type="ECO:0000256" key="1">
    <source>
        <dbReference type="ARBA" id="ARBA00022670"/>
    </source>
</evidence>
<reference evidence="9 10" key="1">
    <citation type="submission" date="2021-05" db="EMBL/GenBank/DDBJ databases">
        <title>Fusibacter ferrireducens sp. nov., an anaerobic, sulfur- and Fe-reducing bacterium isolated from the mangrove sediment.</title>
        <authorList>
            <person name="Qiu D."/>
        </authorList>
    </citation>
    <scope>NUCLEOTIDE SEQUENCE [LARGE SCALE GENOMIC DNA]</scope>
    <source>
        <strain evidence="9 10">DSM 12116</strain>
    </source>
</reference>
<dbReference type="InterPro" id="IPR004438">
    <property type="entry name" value="Peptidase_M3B"/>
</dbReference>
<evidence type="ECO:0000256" key="2">
    <source>
        <dbReference type="ARBA" id="ARBA00022723"/>
    </source>
</evidence>